<dbReference type="SUPFAM" id="SSF103196">
    <property type="entry name" value="Roadblock/LC7 domain"/>
    <property type="match status" value="1"/>
</dbReference>
<accession>A0A8J8CGS0</accession>
<dbReference type="EMBL" id="JAGVSJ010000013">
    <property type="protein sequence ID" value="MBX8632070.1"/>
    <property type="molecule type" value="Genomic_DNA"/>
</dbReference>
<dbReference type="EMBL" id="JAHEAC010000085">
    <property type="protein sequence ID" value="MBX8644666.1"/>
    <property type="molecule type" value="Genomic_DNA"/>
</dbReference>
<name>A0A8J8CGS0_9ARCH</name>
<protein>
    <submittedName>
        <fullName evidence="3">Roadblock/LC7 domain-containing protein</fullName>
    </submittedName>
</protein>
<evidence type="ECO:0000259" key="1">
    <source>
        <dbReference type="SMART" id="SM00960"/>
    </source>
</evidence>
<dbReference type="InterPro" id="IPR004942">
    <property type="entry name" value="Roadblock/LAMTOR2_dom"/>
</dbReference>
<reference evidence="3" key="1">
    <citation type="submission" date="2021-05" db="EMBL/GenBank/DDBJ databases">
        <title>Genomic insights into ecological role and evolution of a novel Thermoplasmata order Candidatus Sysuiplasmatales.</title>
        <authorList>
            <person name="Yuan Y."/>
        </authorList>
    </citation>
    <scope>NUCLEOTIDE SEQUENCE</scope>
    <source>
        <strain evidence="3">TUT19-bin139</strain>
        <strain evidence="2">YP2-bin.285</strain>
    </source>
</reference>
<evidence type="ECO:0000313" key="3">
    <source>
        <dbReference type="EMBL" id="MBX8644666.1"/>
    </source>
</evidence>
<gene>
    <name evidence="2" type="ORF">J9259_06090</name>
    <name evidence="3" type="ORF">KIY12_08105</name>
</gene>
<dbReference type="SMART" id="SM00960">
    <property type="entry name" value="Robl_LC7"/>
    <property type="match status" value="1"/>
</dbReference>
<dbReference type="Proteomes" id="UP000716004">
    <property type="component" value="Unassembled WGS sequence"/>
</dbReference>
<sequence length="116" mass="12458">MTDELRDMLRELRQEGVRSSAVISRDGLVIASDLDAGSYVETFAIMCATLMGAAVTANMELKRSSPEKVTVESSDGKMLIMNAGRKAVVVSVLEGGSDEDAVTKHMAKIAEHIKQS</sequence>
<dbReference type="Pfam" id="PF03259">
    <property type="entry name" value="Robl_LC7"/>
    <property type="match status" value="1"/>
</dbReference>
<dbReference type="Gene3D" id="3.30.450.30">
    <property type="entry name" value="Dynein light chain 2a, cytoplasmic"/>
    <property type="match status" value="1"/>
</dbReference>
<dbReference type="AlphaFoldDB" id="A0A8J8CGS0"/>
<comment type="caution">
    <text evidence="3">The sequence shown here is derived from an EMBL/GenBank/DDBJ whole genome shotgun (WGS) entry which is preliminary data.</text>
</comment>
<dbReference type="Proteomes" id="UP000750197">
    <property type="component" value="Unassembled WGS sequence"/>
</dbReference>
<evidence type="ECO:0000313" key="2">
    <source>
        <dbReference type="EMBL" id="MBX8632070.1"/>
    </source>
</evidence>
<feature type="domain" description="Roadblock/LAMTOR2" evidence="1">
    <location>
        <begin position="5"/>
        <end position="93"/>
    </location>
</feature>
<organism evidence="3 4">
    <name type="scientific">Candidatus Sysuiplasma superficiale</name>
    <dbReference type="NCBI Taxonomy" id="2823368"/>
    <lineage>
        <taxon>Archaea</taxon>
        <taxon>Methanobacteriati</taxon>
        <taxon>Thermoplasmatota</taxon>
        <taxon>Thermoplasmata</taxon>
        <taxon>Candidatus Sysuiplasmatales</taxon>
        <taxon>Candidatus Sysuiplasmataceae</taxon>
        <taxon>Candidatus Sysuiplasma</taxon>
    </lineage>
</organism>
<proteinExistence type="predicted"/>
<evidence type="ECO:0000313" key="4">
    <source>
        <dbReference type="Proteomes" id="UP000750197"/>
    </source>
</evidence>